<dbReference type="EMBL" id="JAQIZZ010000001">
    <property type="protein sequence ID" value="KAJ5557422.1"/>
    <property type="molecule type" value="Genomic_DNA"/>
</dbReference>
<dbReference type="Proteomes" id="UP001220324">
    <property type="component" value="Unassembled WGS sequence"/>
</dbReference>
<reference evidence="1 2" key="1">
    <citation type="journal article" date="2023" name="IMA Fungus">
        <title>Comparative genomic study of the Penicillium genus elucidates a diverse pangenome and 15 lateral gene transfer events.</title>
        <authorList>
            <person name="Petersen C."/>
            <person name="Sorensen T."/>
            <person name="Nielsen M.R."/>
            <person name="Sondergaard T.E."/>
            <person name="Sorensen J.L."/>
            <person name="Fitzpatrick D.A."/>
            <person name="Frisvad J.C."/>
            <person name="Nielsen K.L."/>
        </authorList>
    </citation>
    <scope>NUCLEOTIDE SEQUENCE [LARGE SCALE GENOMIC DNA]</scope>
    <source>
        <strain evidence="1 2">IBT 35679</strain>
    </source>
</reference>
<name>A0AAD6D7M5_9EURO</name>
<evidence type="ECO:0000313" key="2">
    <source>
        <dbReference type="Proteomes" id="UP001220324"/>
    </source>
</evidence>
<dbReference type="InterPro" id="IPR029032">
    <property type="entry name" value="AhpD-like"/>
</dbReference>
<dbReference type="AlphaFoldDB" id="A0AAD6D7M5"/>
<protein>
    <submittedName>
        <fullName evidence="1">Uncharacterized protein</fullName>
    </submittedName>
</protein>
<sequence length="241" mass="27141">MTSREDLYAQLQALDEELPGNRMRWYLSVFPCLAALNQVDEIVALYPVLIQKYVDEAQHRQVTRQIREAITKAVGIIGAAKVASLQTSIIVKFKTGNALRALASVVPSHLHDPTNYRENDSPEVASKRGREFLKKIYLVDPDVDSNPTREAGPDYDYIVLELLYGRVFSFTEVLDILETEQVIVSALVGVDCVEQVRSHMLGLLRNGARREEVELVRRICALVVEKIGVRKSRNIPSVPEL</sequence>
<dbReference type="InterPro" id="IPR052999">
    <property type="entry name" value="PTS1_Protein"/>
</dbReference>
<dbReference type="PANTHER" id="PTHR28180">
    <property type="entry name" value="CONSERVED MITOCHONDRIAL PROTEIN-RELATED"/>
    <property type="match status" value="1"/>
</dbReference>
<dbReference type="SUPFAM" id="SSF69118">
    <property type="entry name" value="AhpD-like"/>
    <property type="match status" value="1"/>
</dbReference>
<dbReference type="PANTHER" id="PTHR28180:SF2">
    <property type="entry name" value="PEROXISOMAL PROTEIN 2"/>
    <property type="match status" value="1"/>
</dbReference>
<proteinExistence type="predicted"/>
<dbReference type="Gene3D" id="1.20.1290.10">
    <property type="entry name" value="AhpD-like"/>
    <property type="match status" value="1"/>
</dbReference>
<comment type="caution">
    <text evidence="1">The sequence shown here is derived from an EMBL/GenBank/DDBJ whole genome shotgun (WGS) entry which is preliminary data.</text>
</comment>
<evidence type="ECO:0000313" key="1">
    <source>
        <dbReference type="EMBL" id="KAJ5557422.1"/>
    </source>
</evidence>
<organism evidence="1 2">
    <name type="scientific">Penicillium frequentans</name>
    <dbReference type="NCBI Taxonomy" id="3151616"/>
    <lineage>
        <taxon>Eukaryota</taxon>
        <taxon>Fungi</taxon>
        <taxon>Dikarya</taxon>
        <taxon>Ascomycota</taxon>
        <taxon>Pezizomycotina</taxon>
        <taxon>Eurotiomycetes</taxon>
        <taxon>Eurotiomycetidae</taxon>
        <taxon>Eurotiales</taxon>
        <taxon>Aspergillaceae</taxon>
        <taxon>Penicillium</taxon>
    </lineage>
</organism>
<gene>
    <name evidence="1" type="ORF">N7494_001337</name>
</gene>
<keyword evidence="2" id="KW-1185">Reference proteome</keyword>
<accession>A0AAD6D7M5</accession>